<reference evidence="1" key="1">
    <citation type="journal article" date="2014" name="Front. Microbiol.">
        <title>High frequency of phylogenetically diverse reductive dehalogenase-homologous genes in deep subseafloor sedimentary metagenomes.</title>
        <authorList>
            <person name="Kawai M."/>
            <person name="Futagami T."/>
            <person name="Toyoda A."/>
            <person name="Takaki Y."/>
            <person name="Nishi S."/>
            <person name="Hori S."/>
            <person name="Arai W."/>
            <person name="Tsubouchi T."/>
            <person name="Morono Y."/>
            <person name="Uchiyama I."/>
            <person name="Ito T."/>
            <person name="Fujiyama A."/>
            <person name="Inagaki F."/>
            <person name="Takami H."/>
        </authorList>
    </citation>
    <scope>NUCLEOTIDE SEQUENCE</scope>
    <source>
        <strain evidence="1">Expedition CK06-06</strain>
    </source>
</reference>
<organism evidence="1">
    <name type="scientific">marine sediment metagenome</name>
    <dbReference type="NCBI Taxonomy" id="412755"/>
    <lineage>
        <taxon>unclassified sequences</taxon>
        <taxon>metagenomes</taxon>
        <taxon>ecological metagenomes</taxon>
    </lineage>
</organism>
<proteinExistence type="predicted"/>
<dbReference type="AlphaFoldDB" id="X1RNL3"/>
<accession>X1RNL3</accession>
<dbReference type="EMBL" id="BARV01034120">
    <property type="protein sequence ID" value="GAI57104.1"/>
    <property type="molecule type" value="Genomic_DNA"/>
</dbReference>
<sequence>MGNTGTVERHSNGFTLILNRASQEKILIGFLNEVDKAGVAPEESVCHHLFAKWRNVANEISTITITAALGNFVAGSRVILMGVKT</sequence>
<evidence type="ECO:0000313" key="1">
    <source>
        <dbReference type="EMBL" id="GAI57104.1"/>
    </source>
</evidence>
<gene>
    <name evidence="1" type="ORF">S06H3_53511</name>
</gene>
<comment type="caution">
    <text evidence="1">The sequence shown here is derived from an EMBL/GenBank/DDBJ whole genome shotgun (WGS) entry which is preliminary data.</text>
</comment>
<protein>
    <submittedName>
        <fullName evidence="1">Uncharacterized protein</fullName>
    </submittedName>
</protein>
<name>X1RNL3_9ZZZZ</name>